<gene>
    <name evidence="4" type="ORF">E1B00_13415</name>
</gene>
<dbReference type="CDD" id="cd07341">
    <property type="entry name" value="M56_BlaR1_MecR1_like"/>
    <property type="match status" value="1"/>
</dbReference>
<proteinExistence type="predicted"/>
<feature type="transmembrane region" description="Helical" evidence="2">
    <location>
        <begin position="6"/>
        <end position="27"/>
    </location>
</feature>
<keyword evidence="2" id="KW-1133">Transmembrane helix</keyword>
<dbReference type="InterPro" id="IPR008756">
    <property type="entry name" value="Peptidase_M56"/>
</dbReference>
<dbReference type="Proteomes" id="UP000305760">
    <property type="component" value="Unassembled WGS sequence"/>
</dbReference>
<dbReference type="OrthoDB" id="5949172at2"/>
<evidence type="ECO:0000256" key="1">
    <source>
        <dbReference type="SAM" id="MobiDB-lite"/>
    </source>
</evidence>
<dbReference type="InterPro" id="IPR052173">
    <property type="entry name" value="Beta-lactam_resp_regulator"/>
</dbReference>
<feature type="domain" description="Peptidase M56" evidence="3">
    <location>
        <begin position="146"/>
        <end position="341"/>
    </location>
</feature>
<comment type="caution">
    <text evidence="4">The sequence shown here is derived from an EMBL/GenBank/DDBJ whole genome shotgun (WGS) entry which is preliminary data.</text>
</comment>
<evidence type="ECO:0000313" key="5">
    <source>
        <dbReference type="Proteomes" id="UP000305760"/>
    </source>
</evidence>
<evidence type="ECO:0000313" key="4">
    <source>
        <dbReference type="EMBL" id="TNJ33290.1"/>
    </source>
</evidence>
<accession>A0A5C4RQ56</accession>
<name>A0A5C4RQ56_9GAMM</name>
<feature type="region of interest" description="Disordered" evidence="1">
    <location>
        <begin position="111"/>
        <end position="132"/>
    </location>
</feature>
<dbReference type="PANTHER" id="PTHR34978">
    <property type="entry name" value="POSSIBLE SENSOR-TRANSDUCER PROTEIN BLAR"/>
    <property type="match status" value="1"/>
</dbReference>
<feature type="transmembrane region" description="Helical" evidence="2">
    <location>
        <begin position="360"/>
        <end position="380"/>
    </location>
</feature>
<keyword evidence="2" id="KW-0472">Membrane</keyword>
<dbReference type="Pfam" id="PF05569">
    <property type="entry name" value="Peptidase_M56"/>
    <property type="match status" value="1"/>
</dbReference>
<protein>
    <submittedName>
        <fullName evidence="4">M56 family metallopeptidase</fullName>
    </submittedName>
</protein>
<dbReference type="RefSeq" id="WP_139449606.1">
    <property type="nucleotide sequence ID" value="NZ_SMDR01000003.1"/>
</dbReference>
<feature type="compositionally biased region" description="Low complexity" evidence="1">
    <location>
        <begin position="114"/>
        <end position="128"/>
    </location>
</feature>
<feature type="transmembrane region" description="Helical" evidence="2">
    <location>
        <begin position="39"/>
        <end position="60"/>
    </location>
</feature>
<dbReference type="PANTHER" id="PTHR34978:SF3">
    <property type="entry name" value="SLR0241 PROTEIN"/>
    <property type="match status" value="1"/>
</dbReference>
<keyword evidence="2" id="KW-0812">Transmembrane</keyword>
<evidence type="ECO:0000259" key="3">
    <source>
        <dbReference type="Pfam" id="PF05569"/>
    </source>
</evidence>
<dbReference type="EMBL" id="SMDR01000003">
    <property type="protein sequence ID" value="TNJ33290.1"/>
    <property type="molecule type" value="Genomic_DNA"/>
</dbReference>
<keyword evidence="5" id="KW-1185">Reference proteome</keyword>
<evidence type="ECO:0000256" key="2">
    <source>
        <dbReference type="SAM" id="Phobius"/>
    </source>
</evidence>
<reference evidence="4 5" key="1">
    <citation type="submission" date="2019-03" db="EMBL/GenBank/DDBJ databases">
        <title>Arenimonas daejeonensis sp. nov., isolated from compost.</title>
        <authorList>
            <person name="Jeon C.O."/>
        </authorList>
    </citation>
    <scope>NUCLEOTIDE SEQUENCE [LARGE SCALE GENOMIC DNA]</scope>
    <source>
        <strain evidence="4 5">R29</strain>
    </source>
</reference>
<organism evidence="4 5">
    <name type="scientific">Arenimonas terrae</name>
    <dbReference type="NCBI Taxonomy" id="2546226"/>
    <lineage>
        <taxon>Bacteria</taxon>
        <taxon>Pseudomonadati</taxon>
        <taxon>Pseudomonadota</taxon>
        <taxon>Gammaproteobacteria</taxon>
        <taxon>Lysobacterales</taxon>
        <taxon>Lysobacteraceae</taxon>
        <taxon>Arenimonas</taxon>
    </lineage>
</organism>
<feature type="transmembrane region" description="Helical" evidence="2">
    <location>
        <begin position="147"/>
        <end position="168"/>
    </location>
</feature>
<sequence length="776" mass="81750">MSALDLGLSLLLTFVLHASLLLGAAWLAERAGLLRHPGVAELAWRIALFGALVSTGLQFAPLPAMPELPADTFAAARGDASRLPLAAPPAQLPTPRQMPAATIVPDAPAREAAGEAAATTAPADASRANTPRRADPLDLRALRLPSWSAGALIALWALVTGVAALRLFSQLLALRRLRRESGVLRADAPPQRHAEDLARGFGLAPPPLRCHAAISSPMALPGGAVLLPAWATAMPDAQQRALLAHEIAHLHRRDPAWRLLQRLALLPLSFHPLAHHAVRRLESLAEDACDAHAVQRLGSGRPLAECLAACLTHAGARAAHPALAVAMAGDAGPVVRRVTNLLEEFPMSPRSLSPAVHRTALTLALAAAIALPGLAVSTYAGPALAAGGWLENIFDDKGDNYSYRASDNGESLAVNLRGKVGFDATETDVVSLGAGARLQITETREGVTRAILFHGVDGRIVRDYRVDGDETTLDAAGRAWLAAALPRILRETGIDAEARGKRFLARGGADALLAEIALINSDYAARRYLQVLFANTALDDAQLKRALALTGAIGSDFEMRHALQAAFDSQKLTPAHQAQVLATAEDIGSDFELAELLGHFAETQSVQGAALPAWQRALATIGSDFEHRRVLESLIANGKDTPGAARVALESAAGIGSDFELRQVLESAAPATRADTATLGAWLRAAGGIGSDFEHREALVALIEAGPVDVPLATGVLVSLGDVGSDFEARQVLESLAEHMPNDAALIERFRAAARTLGDFERGQAEKALDRFYAAN</sequence>
<dbReference type="AlphaFoldDB" id="A0A5C4RQ56"/>